<dbReference type="GO" id="GO:0003677">
    <property type="term" value="F:DNA binding"/>
    <property type="evidence" value="ECO:0007669"/>
    <property type="project" value="UniProtKB-KW"/>
</dbReference>
<keyword evidence="3" id="KW-0175">Coiled coil</keyword>
<organism evidence="8 9">
    <name type="scientific">Capsella rubella</name>
    <dbReference type="NCBI Taxonomy" id="81985"/>
    <lineage>
        <taxon>Eukaryota</taxon>
        <taxon>Viridiplantae</taxon>
        <taxon>Streptophyta</taxon>
        <taxon>Embryophyta</taxon>
        <taxon>Tracheophyta</taxon>
        <taxon>Spermatophyta</taxon>
        <taxon>Magnoliopsida</taxon>
        <taxon>eudicotyledons</taxon>
        <taxon>Gunneridae</taxon>
        <taxon>Pentapetalae</taxon>
        <taxon>rosids</taxon>
        <taxon>malvids</taxon>
        <taxon>Brassicales</taxon>
        <taxon>Brassicaceae</taxon>
        <taxon>Camelineae</taxon>
        <taxon>Capsella</taxon>
    </lineage>
</organism>
<keyword evidence="2" id="KW-0805">Transcription regulation</keyword>
<dbReference type="PROSITE" id="PS51519">
    <property type="entry name" value="RWP_RK"/>
    <property type="match status" value="1"/>
</dbReference>
<dbReference type="Proteomes" id="UP000029121">
    <property type="component" value="Unassembled WGS sequence"/>
</dbReference>
<name>R0GU10_9BRAS</name>
<evidence type="ECO:0000256" key="6">
    <source>
        <dbReference type="ARBA" id="ARBA00023242"/>
    </source>
</evidence>
<dbReference type="PANTHER" id="PTHR46373">
    <property type="entry name" value="PROTEIN RKD4"/>
    <property type="match status" value="1"/>
</dbReference>
<evidence type="ECO:0000313" key="8">
    <source>
        <dbReference type="EMBL" id="EOA14658.1"/>
    </source>
</evidence>
<dbReference type="EMBL" id="KB870812">
    <property type="protein sequence ID" value="EOA14658.1"/>
    <property type="molecule type" value="Genomic_DNA"/>
</dbReference>
<keyword evidence="9" id="KW-1185">Reference proteome</keyword>
<gene>
    <name evidence="8" type="ORF">CARUB_v10027922mg</name>
</gene>
<dbReference type="Pfam" id="PF02042">
    <property type="entry name" value="RWP-RK"/>
    <property type="match status" value="1"/>
</dbReference>
<dbReference type="InterPro" id="IPR003035">
    <property type="entry name" value="RWP-RK_dom"/>
</dbReference>
<evidence type="ECO:0000313" key="9">
    <source>
        <dbReference type="Proteomes" id="UP000029121"/>
    </source>
</evidence>
<comment type="function">
    <text evidence="1">Putative transcription factor.</text>
</comment>
<evidence type="ECO:0000256" key="3">
    <source>
        <dbReference type="ARBA" id="ARBA00023054"/>
    </source>
</evidence>
<evidence type="ECO:0000256" key="4">
    <source>
        <dbReference type="ARBA" id="ARBA00023125"/>
    </source>
</evidence>
<proteinExistence type="predicted"/>
<evidence type="ECO:0000259" key="7">
    <source>
        <dbReference type="PROSITE" id="PS51519"/>
    </source>
</evidence>
<feature type="domain" description="RWP-RK" evidence="7">
    <location>
        <begin position="1"/>
        <end position="62"/>
    </location>
</feature>
<dbReference type="AlphaFoldDB" id="R0GU10"/>
<keyword evidence="4" id="KW-0238">DNA-binding</keyword>
<dbReference type="PANTHER" id="PTHR46373:SF5">
    <property type="entry name" value="RWP-RK DOMAIN PROTEIN"/>
    <property type="match status" value="1"/>
</dbReference>
<dbReference type="GO" id="GO:0003700">
    <property type="term" value="F:DNA-binding transcription factor activity"/>
    <property type="evidence" value="ECO:0007669"/>
    <property type="project" value="InterPro"/>
</dbReference>
<keyword evidence="5" id="KW-0804">Transcription</keyword>
<protein>
    <recommendedName>
        <fullName evidence="7">RWP-RK domain-containing protein</fullName>
    </recommendedName>
</protein>
<evidence type="ECO:0000256" key="2">
    <source>
        <dbReference type="ARBA" id="ARBA00023015"/>
    </source>
</evidence>
<sequence length="83" mass="9713">MLFHLPIETAAKQMNICPTVLKKICRKGSLMRWPHRKIKSLQTKIMSLKKLHTAAKDDEVNVEIERLQRRIDKICSDALKNMK</sequence>
<evidence type="ECO:0000256" key="5">
    <source>
        <dbReference type="ARBA" id="ARBA00023163"/>
    </source>
</evidence>
<reference evidence="9" key="1">
    <citation type="journal article" date="2013" name="Nat. Genet.">
        <title>The Capsella rubella genome and the genomic consequences of rapid mating system evolution.</title>
        <authorList>
            <person name="Slotte T."/>
            <person name="Hazzouri K.M."/>
            <person name="Agren J.A."/>
            <person name="Koenig D."/>
            <person name="Maumus F."/>
            <person name="Guo Y.L."/>
            <person name="Steige K."/>
            <person name="Platts A.E."/>
            <person name="Escobar J.S."/>
            <person name="Newman L.K."/>
            <person name="Wang W."/>
            <person name="Mandakova T."/>
            <person name="Vello E."/>
            <person name="Smith L.M."/>
            <person name="Henz S.R."/>
            <person name="Steffen J."/>
            <person name="Takuno S."/>
            <person name="Brandvain Y."/>
            <person name="Coop G."/>
            <person name="Andolfatto P."/>
            <person name="Hu T.T."/>
            <person name="Blanchette M."/>
            <person name="Clark R.M."/>
            <person name="Quesneville H."/>
            <person name="Nordborg M."/>
            <person name="Gaut B.S."/>
            <person name="Lysak M.A."/>
            <person name="Jenkins J."/>
            <person name="Grimwood J."/>
            <person name="Chapman J."/>
            <person name="Prochnik S."/>
            <person name="Shu S."/>
            <person name="Rokhsar D."/>
            <person name="Schmutz J."/>
            <person name="Weigel D."/>
            <person name="Wright S.I."/>
        </authorList>
    </citation>
    <scope>NUCLEOTIDE SEQUENCE [LARGE SCALE GENOMIC DNA]</scope>
    <source>
        <strain evidence="9">cv. Monte Gargano</strain>
    </source>
</reference>
<evidence type="ECO:0000256" key="1">
    <source>
        <dbReference type="ARBA" id="ARBA00004049"/>
    </source>
</evidence>
<accession>R0GU10</accession>
<keyword evidence="6" id="KW-0539">Nucleus</keyword>
<dbReference type="InterPro" id="IPR044607">
    <property type="entry name" value="RKD-like"/>
</dbReference>